<reference evidence="1 2" key="1">
    <citation type="journal article" date="2021" name="Elife">
        <title>Chloroplast acquisition without the gene transfer in kleptoplastic sea slugs, Plakobranchus ocellatus.</title>
        <authorList>
            <person name="Maeda T."/>
            <person name="Takahashi S."/>
            <person name="Yoshida T."/>
            <person name="Shimamura S."/>
            <person name="Takaki Y."/>
            <person name="Nagai Y."/>
            <person name="Toyoda A."/>
            <person name="Suzuki Y."/>
            <person name="Arimoto A."/>
            <person name="Ishii H."/>
            <person name="Satoh N."/>
            <person name="Nishiyama T."/>
            <person name="Hasebe M."/>
            <person name="Maruyama T."/>
            <person name="Minagawa J."/>
            <person name="Obokata J."/>
            <person name="Shigenobu S."/>
        </authorList>
    </citation>
    <scope>NUCLEOTIDE SEQUENCE [LARGE SCALE GENOMIC DNA]</scope>
</reference>
<dbReference type="EMBL" id="BMAT01003377">
    <property type="protein sequence ID" value="GFS24296.1"/>
    <property type="molecule type" value="Genomic_DNA"/>
</dbReference>
<proteinExistence type="predicted"/>
<evidence type="ECO:0000313" key="1">
    <source>
        <dbReference type="EMBL" id="GFS24296.1"/>
    </source>
</evidence>
<dbReference type="AlphaFoldDB" id="A0AAV4JSE4"/>
<protein>
    <submittedName>
        <fullName evidence="1">Uncharacterized protein</fullName>
    </submittedName>
</protein>
<comment type="caution">
    <text evidence="1">The sequence shown here is derived from an EMBL/GenBank/DDBJ whole genome shotgun (WGS) entry which is preliminary data.</text>
</comment>
<keyword evidence="2" id="KW-1185">Reference proteome</keyword>
<organism evidence="1 2">
    <name type="scientific">Elysia marginata</name>
    <dbReference type="NCBI Taxonomy" id="1093978"/>
    <lineage>
        <taxon>Eukaryota</taxon>
        <taxon>Metazoa</taxon>
        <taxon>Spiralia</taxon>
        <taxon>Lophotrochozoa</taxon>
        <taxon>Mollusca</taxon>
        <taxon>Gastropoda</taxon>
        <taxon>Heterobranchia</taxon>
        <taxon>Euthyneura</taxon>
        <taxon>Panpulmonata</taxon>
        <taxon>Sacoglossa</taxon>
        <taxon>Placobranchoidea</taxon>
        <taxon>Plakobranchidae</taxon>
        <taxon>Elysia</taxon>
    </lineage>
</organism>
<dbReference type="Proteomes" id="UP000762676">
    <property type="component" value="Unassembled WGS sequence"/>
</dbReference>
<gene>
    <name evidence="1" type="ORF">ElyMa_001660000</name>
</gene>
<sequence>MQKRKLKLQEGMRMRLCFPSCDVDSGQNHQPALLPRLFALLVRRYTWKRPDLGASEVVHLLHDKKLMHWRSSKITVYSHSYKYENSAPTAKLNTFCFAL</sequence>
<accession>A0AAV4JSE4</accession>
<name>A0AAV4JSE4_9GAST</name>
<evidence type="ECO:0000313" key="2">
    <source>
        <dbReference type="Proteomes" id="UP000762676"/>
    </source>
</evidence>